<keyword evidence="1" id="KW-0175">Coiled coil</keyword>
<feature type="coiled-coil region" evidence="1">
    <location>
        <begin position="19"/>
        <end position="46"/>
    </location>
</feature>
<sequence length="97" mass="10765">MASSCEEIDAALGRLGNKIDGLNGVIDGLKKKLDGLEKEQQKCCKDKSKAFDPTEIYKRLGELEDAVRKIVDYIKITDTAIKAANIALDFIVNLFKF</sequence>
<protein>
    <submittedName>
        <fullName evidence="2">Uncharacterized protein</fullName>
    </submittedName>
</protein>
<name>A0A2A2TGJ8_9CYAN</name>
<gene>
    <name evidence="2" type="ORF">CK510_16985</name>
</gene>
<evidence type="ECO:0000313" key="3">
    <source>
        <dbReference type="Proteomes" id="UP000218238"/>
    </source>
</evidence>
<evidence type="ECO:0000256" key="1">
    <source>
        <dbReference type="SAM" id="Coils"/>
    </source>
</evidence>
<reference evidence="2 3" key="1">
    <citation type="submission" date="2017-08" db="EMBL/GenBank/DDBJ databases">
        <title>Draft genome sequence of filamentous cyanobacterium Calothrix elsteri CCALA 953.</title>
        <authorList>
            <person name="Gagunashvili A.N."/>
            <person name="Elster J."/>
            <person name="Andresson O.S."/>
        </authorList>
    </citation>
    <scope>NUCLEOTIDE SEQUENCE [LARGE SCALE GENOMIC DNA]</scope>
    <source>
        <strain evidence="2 3">CCALA 953</strain>
    </source>
</reference>
<dbReference type="EMBL" id="NTFS01000192">
    <property type="protein sequence ID" value="PAX52852.1"/>
    <property type="molecule type" value="Genomic_DNA"/>
</dbReference>
<comment type="caution">
    <text evidence="2">The sequence shown here is derived from an EMBL/GenBank/DDBJ whole genome shotgun (WGS) entry which is preliminary data.</text>
</comment>
<dbReference type="AlphaFoldDB" id="A0A2A2TGJ8"/>
<dbReference type="RefSeq" id="WP_095722834.1">
    <property type="nucleotide sequence ID" value="NZ_NTFS01000192.1"/>
</dbReference>
<proteinExistence type="predicted"/>
<organism evidence="2 3">
    <name type="scientific">Brunnivagina elsteri CCALA 953</name>
    <dbReference type="NCBI Taxonomy" id="987040"/>
    <lineage>
        <taxon>Bacteria</taxon>
        <taxon>Bacillati</taxon>
        <taxon>Cyanobacteriota</taxon>
        <taxon>Cyanophyceae</taxon>
        <taxon>Nostocales</taxon>
        <taxon>Calotrichaceae</taxon>
        <taxon>Brunnivagina</taxon>
    </lineage>
</organism>
<accession>A0A2A2TGJ8</accession>
<dbReference type="Proteomes" id="UP000218238">
    <property type="component" value="Unassembled WGS sequence"/>
</dbReference>
<evidence type="ECO:0000313" key="2">
    <source>
        <dbReference type="EMBL" id="PAX52852.1"/>
    </source>
</evidence>
<keyword evidence="3" id="KW-1185">Reference proteome</keyword>